<gene>
    <name evidence="11" type="ORF">OHM77_06365</name>
</gene>
<evidence type="ECO:0000256" key="7">
    <source>
        <dbReference type="ARBA" id="ARBA00040167"/>
    </source>
</evidence>
<dbReference type="InterPro" id="IPR039793">
    <property type="entry name" value="UROS/Hem4"/>
</dbReference>
<evidence type="ECO:0000256" key="9">
    <source>
        <dbReference type="RuleBase" id="RU366031"/>
    </source>
</evidence>
<evidence type="ECO:0000256" key="8">
    <source>
        <dbReference type="ARBA" id="ARBA00048617"/>
    </source>
</evidence>
<dbReference type="KEGG" id="npv:OHM77_06365"/>
<dbReference type="CDD" id="cd06578">
    <property type="entry name" value="HemD"/>
    <property type="match status" value="1"/>
</dbReference>
<dbReference type="InterPro" id="IPR036108">
    <property type="entry name" value="4pyrrol_syn_uPrphyn_synt_sf"/>
</dbReference>
<evidence type="ECO:0000256" key="4">
    <source>
        <dbReference type="ARBA" id="ARBA00023239"/>
    </source>
</evidence>
<comment type="pathway">
    <text evidence="1 9">Porphyrin-containing compound metabolism; protoporphyrin-IX biosynthesis; coproporphyrinogen-III from 5-aminolevulinate: step 3/4.</text>
</comment>
<sequence>MSPSLAGHNIVVTRPAGQAAHLAEALAALGARPVLFPVLAIFDVEDTAPLLDTAIRLDQYDWACFVSPNAVEKALTAMLSRRSWPARLRAATIGKSSEMALARFGVADVVAPRDRFDSEALVALPELQDMAGKRVVIFRGDGGRELLGDTLKARGATVDYVTCYRRGRPDIDPAPLLKLWNDGELSAVTVTSSEGLKNLCDMVGKLGQTWLRKTPTFVPHERIAEQAALLGLHEVILTGPGDDGLVAGLIAYFHHEHAPA</sequence>
<dbReference type="EC" id="4.2.1.75" evidence="3 9"/>
<dbReference type="EMBL" id="CP107246">
    <property type="protein sequence ID" value="WIM06883.1"/>
    <property type="molecule type" value="Genomic_DNA"/>
</dbReference>
<dbReference type="PANTHER" id="PTHR38042:SF1">
    <property type="entry name" value="UROPORPHYRINOGEN-III SYNTHASE, CHLOROPLASTIC"/>
    <property type="match status" value="1"/>
</dbReference>
<dbReference type="Pfam" id="PF02602">
    <property type="entry name" value="HEM4"/>
    <property type="match status" value="1"/>
</dbReference>
<reference evidence="11" key="1">
    <citation type="journal article" date="2023" name="Nat. Microbiol.">
        <title>Enrichment and characterization of a nitric oxide-reducing microbial community in a continuous bioreactor.</title>
        <authorList>
            <person name="Garrido-Amador P."/>
            <person name="Stortenbeker N."/>
            <person name="Wessels H.J.C.T."/>
            <person name="Speth D.R."/>
            <person name="Garcia-Heredia I."/>
            <person name="Kartal B."/>
        </authorList>
    </citation>
    <scope>NUCLEOTIDE SEQUENCE</scope>
    <source>
        <strain evidence="11">MAG1</strain>
    </source>
</reference>
<dbReference type="PANTHER" id="PTHR38042">
    <property type="entry name" value="UROPORPHYRINOGEN-III SYNTHASE, CHLOROPLASTIC"/>
    <property type="match status" value="1"/>
</dbReference>
<comment type="function">
    <text evidence="6 9">Catalyzes cyclization of the linear tetrapyrrole, hydroxymethylbilane, to the macrocyclic uroporphyrinogen III.</text>
</comment>
<evidence type="ECO:0000256" key="5">
    <source>
        <dbReference type="ARBA" id="ARBA00023244"/>
    </source>
</evidence>
<comment type="catalytic activity">
    <reaction evidence="8 9">
        <text>hydroxymethylbilane = uroporphyrinogen III + H2O</text>
        <dbReference type="Rhea" id="RHEA:18965"/>
        <dbReference type="ChEBI" id="CHEBI:15377"/>
        <dbReference type="ChEBI" id="CHEBI:57308"/>
        <dbReference type="ChEBI" id="CHEBI:57845"/>
        <dbReference type="EC" id="4.2.1.75"/>
    </reaction>
</comment>
<feature type="domain" description="Tetrapyrrole biosynthesis uroporphyrinogen III synthase" evidence="10">
    <location>
        <begin position="21"/>
        <end position="246"/>
    </location>
</feature>
<dbReference type="SUPFAM" id="SSF69618">
    <property type="entry name" value="HemD-like"/>
    <property type="match status" value="1"/>
</dbReference>
<dbReference type="InterPro" id="IPR003754">
    <property type="entry name" value="4pyrrol_synth_uPrphyn_synth"/>
</dbReference>
<dbReference type="GO" id="GO:0006782">
    <property type="term" value="P:protoporphyrinogen IX biosynthetic process"/>
    <property type="evidence" value="ECO:0007669"/>
    <property type="project" value="UniProtKB-UniRule"/>
</dbReference>
<evidence type="ECO:0000256" key="2">
    <source>
        <dbReference type="ARBA" id="ARBA00008133"/>
    </source>
</evidence>
<dbReference type="Proteomes" id="UP001234916">
    <property type="component" value="Chromosome"/>
</dbReference>
<dbReference type="Gene3D" id="3.40.50.10090">
    <property type="match status" value="2"/>
</dbReference>
<evidence type="ECO:0000256" key="1">
    <source>
        <dbReference type="ARBA" id="ARBA00004772"/>
    </source>
</evidence>
<accession>A0AA49IZK3</accession>
<evidence type="ECO:0000259" key="10">
    <source>
        <dbReference type="Pfam" id="PF02602"/>
    </source>
</evidence>
<evidence type="ECO:0000256" key="6">
    <source>
        <dbReference type="ARBA" id="ARBA00037589"/>
    </source>
</evidence>
<name>A0AA49IZK3_9PROT</name>
<proteinExistence type="inferred from homology"/>
<keyword evidence="4 9" id="KW-0456">Lyase</keyword>
<dbReference type="AlphaFoldDB" id="A0AA49IZK3"/>
<evidence type="ECO:0000256" key="3">
    <source>
        <dbReference type="ARBA" id="ARBA00013109"/>
    </source>
</evidence>
<dbReference type="GO" id="GO:0004852">
    <property type="term" value="F:uroporphyrinogen-III synthase activity"/>
    <property type="evidence" value="ECO:0007669"/>
    <property type="project" value="UniProtKB-UniRule"/>
</dbReference>
<organism evidence="11">
    <name type="scientific">Candidatus Nitricoxidivorans perseverans</name>
    <dbReference type="NCBI Taxonomy" id="2975601"/>
    <lineage>
        <taxon>Bacteria</taxon>
        <taxon>Pseudomonadati</taxon>
        <taxon>Pseudomonadota</taxon>
        <taxon>Betaproteobacteria</taxon>
        <taxon>Nitrosomonadales</taxon>
        <taxon>Sterolibacteriaceae</taxon>
        <taxon>Candidatus Nitricoxidivorans</taxon>
    </lineage>
</organism>
<evidence type="ECO:0000313" key="11">
    <source>
        <dbReference type="EMBL" id="WIM06883.1"/>
    </source>
</evidence>
<keyword evidence="5 9" id="KW-0627">Porphyrin biosynthesis</keyword>
<protein>
    <recommendedName>
        <fullName evidence="7 9">Uroporphyrinogen-III synthase</fullName>
        <ecNumber evidence="3 9">4.2.1.75</ecNumber>
    </recommendedName>
</protein>
<dbReference type="GO" id="GO:0006780">
    <property type="term" value="P:uroporphyrinogen III biosynthetic process"/>
    <property type="evidence" value="ECO:0007669"/>
    <property type="project" value="UniProtKB-UniRule"/>
</dbReference>
<comment type="similarity">
    <text evidence="2 9">Belongs to the uroporphyrinogen-III synthase family.</text>
</comment>